<dbReference type="Proteomes" id="UP001205612">
    <property type="component" value="Unassembled WGS sequence"/>
</dbReference>
<keyword evidence="2" id="KW-1185">Reference proteome</keyword>
<comment type="caution">
    <text evidence="1">The sequence shown here is derived from an EMBL/GenBank/DDBJ whole genome shotgun (WGS) entry which is preliminary data.</text>
</comment>
<sequence length="364" mass="40097">MNPLVAIAGTGLLGYAAVSIPVNARKARAKRAAVAKKPIVIDAAAYGLVPGDQLDARSAGPDPEADAVASGALAGDWRRAAAYLAGAGRDWDLRWYRLGILADAAVEDDAWVKAWRTEYPHDPAATLVHADALVMLAAKARGALRARYTTAEQFEGYRRLLTETLPVSQEAARMAPEDPSPWVVQLAVAQGLGWSYDDFRALWAEIVARDPYHFGAHARALQYWCAKWQGSHELMYAFAEQAAATAPPGSPLPVLRLYAIFEQQFQDNDVTVYRQPFVNPAIDATLEAAAHMPRDHHRVSFVRHLLAYSLFRTERYAEGVEQFHALGGHIGSIPWIYFTDPAKQFVHARTNTFVEWERAGRPGA</sequence>
<dbReference type="RefSeq" id="WP_258776520.1">
    <property type="nucleotide sequence ID" value="NZ_JANUGP010000002.1"/>
</dbReference>
<evidence type="ECO:0000313" key="2">
    <source>
        <dbReference type="Proteomes" id="UP001205612"/>
    </source>
</evidence>
<accession>A0ABT2AVE5</accession>
<evidence type="ECO:0000313" key="1">
    <source>
        <dbReference type="EMBL" id="MCS0600214.1"/>
    </source>
</evidence>
<name>A0ABT2AVE5_9ACTN</name>
<gene>
    <name evidence="1" type="ORF">NX794_03035</name>
</gene>
<proteinExistence type="predicted"/>
<protein>
    <recommendedName>
        <fullName evidence="3">DUF4034 domain-containing protein</fullName>
    </recommendedName>
</protein>
<evidence type="ECO:0008006" key="3">
    <source>
        <dbReference type="Google" id="ProtNLM"/>
    </source>
</evidence>
<reference evidence="1 2" key="1">
    <citation type="submission" date="2022-08" db="EMBL/GenBank/DDBJ databases">
        <authorList>
            <person name="Somphong A."/>
            <person name="Phongsopitanun W."/>
        </authorList>
    </citation>
    <scope>NUCLEOTIDE SEQUENCE [LARGE SCALE GENOMIC DNA]</scope>
    <source>
        <strain evidence="1 2">LP11</strain>
    </source>
</reference>
<dbReference type="EMBL" id="JANUGP010000002">
    <property type="protein sequence ID" value="MCS0600214.1"/>
    <property type="molecule type" value="Genomic_DNA"/>
</dbReference>
<organism evidence="1 2">
    <name type="scientific">Streptomyces pyxinicus</name>
    <dbReference type="NCBI Taxonomy" id="2970331"/>
    <lineage>
        <taxon>Bacteria</taxon>
        <taxon>Bacillati</taxon>
        <taxon>Actinomycetota</taxon>
        <taxon>Actinomycetes</taxon>
        <taxon>Kitasatosporales</taxon>
        <taxon>Streptomycetaceae</taxon>
        <taxon>Streptomyces</taxon>
    </lineage>
</organism>